<dbReference type="EMBL" id="KQ995662">
    <property type="protein sequence ID" value="KZV46446.1"/>
    <property type="molecule type" value="Genomic_DNA"/>
</dbReference>
<accession>A0A2Z7CNT1</accession>
<organism evidence="1 2">
    <name type="scientific">Dorcoceras hygrometricum</name>
    <dbReference type="NCBI Taxonomy" id="472368"/>
    <lineage>
        <taxon>Eukaryota</taxon>
        <taxon>Viridiplantae</taxon>
        <taxon>Streptophyta</taxon>
        <taxon>Embryophyta</taxon>
        <taxon>Tracheophyta</taxon>
        <taxon>Spermatophyta</taxon>
        <taxon>Magnoliopsida</taxon>
        <taxon>eudicotyledons</taxon>
        <taxon>Gunneridae</taxon>
        <taxon>Pentapetalae</taxon>
        <taxon>asterids</taxon>
        <taxon>lamiids</taxon>
        <taxon>Lamiales</taxon>
        <taxon>Gesneriaceae</taxon>
        <taxon>Didymocarpoideae</taxon>
        <taxon>Trichosporeae</taxon>
        <taxon>Loxocarpinae</taxon>
        <taxon>Dorcoceras</taxon>
    </lineage>
</organism>
<gene>
    <name evidence="1" type="ORF">F511_11297</name>
</gene>
<reference evidence="1 2" key="1">
    <citation type="journal article" date="2015" name="Proc. Natl. Acad. Sci. U.S.A.">
        <title>The resurrection genome of Boea hygrometrica: A blueprint for survival of dehydration.</title>
        <authorList>
            <person name="Xiao L."/>
            <person name="Yang G."/>
            <person name="Zhang L."/>
            <person name="Yang X."/>
            <person name="Zhao S."/>
            <person name="Ji Z."/>
            <person name="Zhou Q."/>
            <person name="Hu M."/>
            <person name="Wang Y."/>
            <person name="Chen M."/>
            <person name="Xu Y."/>
            <person name="Jin H."/>
            <person name="Xiao X."/>
            <person name="Hu G."/>
            <person name="Bao F."/>
            <person name="Hu Y."/>
            <person name="Wan P."/>
            <person name="Li L."/>
            <person name="Deng X."/>
            <person name="Kuang T."/>
            <person name="Xiang C."/>
            <person name="Zhu J.K."/>
            <person name="Oliver M.J."/>
            <person name="He Y."/>
        </authorList>
    </citation>
    <scope>NUCLEOTIDE SEQUENCE [LARGE SCALE GENOMIC DNA]</scope>
    <source>
        <strain evidence="2">cv. XS01</strain>
    </source>
</reference>
<evidence type="ECO:0000313" key="2">
    <source>
        <dbReference type="Proteomes" id="UP000250235"/>
    </source>
</evidence>
<name>A0A2Z7CNT1_9LAMI</name>
<evidence type="ECO:0000313" key="1">
    <source>
        <dbReference type="EMBL" id="KZV46446.1"/>
    </source>
</evidence>
<sequence length="155" mass="16996">MAAPPPRAHERARQRACRAKSALVAWPMAVFVCTSRAICRGLVLLRFARHCVSCRPLVVRGRSAAAIHEGGQAMLLMCARLVARRAEGGRWSAQERRLAAHRLAHDRCPASPMVVPPIGASRRDCAALVAREILRGGAAGRPPLRRCRDGWSDFF</sequence>
<protein>
    <submittedName>
        <fullName evidence="1">Uncharacterized protein</fullName>
    </submittedName>
</protein>
<proteinExistence type="predicted"/>
<dbReference type="Proteomes" id="UP000250235">
    <property type="component" value="Unassembled WGS sequence"/>
</dbReference>
<keyword evidence="2" id="KW-1185">Reference proteome</keyword>
<dbReference type="AlphaFoldDB" id="A0A2Z7CNT1"/>